<evidence type="ECO:0000256" key="2">
    <source>
        <dbReference type="ARBA" id="ARBA00023002"/>
    </source>
</evidence>
<dbReference type="EMBL" id="JAUTBK010000002">
    <property type="protein sequence ID" value="MDQ1208835.1"/>
    <property type="molecule type" value="Genomic_DNA"/>
</dbReference>
<dbReference type="InterPro" id="IPR036291">
    <property type="entry name" value="NAD(P)-bd_dom_sf"/>
</dbReference>
<reference evidence="7 8" key="1">
    <citation type="submission" date="2023-07" db="EMBL/GenBank/DDBJ databases">
        <title>Functional and genomic diversity of the sorghum phyllosphere microbiome.</title>
        <authorList>
            <person name="Shade A."/>
        </authorList>
    </citation>
    <scope>NUCLEOTIDE SEQUENCE [LARGE SCALE GENOMIC DNA]</scope>
    <source>
        <strain evidence="7 8">SORGH_AS_0887</strain>
    </source>
</reference>
<comment type="caution">
    <text evidence="7">The sequence shown here is derived from an EMBL/GenBank/DDBJ whole genome shotgun (WGS) entry which is preliminary data.</text>
</comment>
<keyword evidence="2 4" id="KW-0560">Oxidoreductase</keyword>
<evidence type="ECO:0000259" key="6">
    <source>
        <dbReference type="Pfam" id="PF02826"/>
    </source>
</evidence>
<dbReference type="SUPFAM" id="SSF51735">
    <property type="entry name" value="NAD(P)-binding Rossmann-fold domains"/>
    <property type="match status" value="1"/>
</dbReference>
<dbReference type="Proteomes" id="UP001233360">
    <property type="component" value="Unassembled WGS sequence"/>
</dbReference>
<dbReference type="Pfam" id="PF02826">
    <property type="entry name" value="2-Hacid_dh_C"/>
    <property type="match status" value="1"/>
</dbReference>
<dbReference type="PANTHER" id="PTHR43761">
    <property type="entry name" value="D-ISOMER SPECIFIC 2-HYDROXYACID DEHYDROGENASE FAMILY PROTEIN (AFU_ORTHOLOGUE AFUA_1G13630)"/>
    <property type="match status" value="1"/>
</dbReference>
<dbReference type="NCBIfam" id="NF005069">
    <property type="entry name" value="PRK06487.1"/>
    <property type="match status" value="1"/>
</dbReference>
<keyword evidence="8" id="KW-1185">Reference proteome</keyword>
<gene>
    <name evidence="7" type="ORF">QE380_001758</name>
</gene>
<keyword evidence="3" id="KW-0520">NAD</keyword>
<proteinExistence type="inferred from homology"/>
<dbReference type="CDD" id="cd12162">
    <property type="entry name" value="2-Hacid_dh_4"/>
    <property type="match status" value="1"/>
</dbReference>
<name>A0ABU0UW83_ACIBI</name>
<evidence type="ECO:0000256" key="4">
    <source>
        <dbReference type="RuleBase" id="RU003719"/>
    </source>
</evidence>
<dbReference type="InterPro" id="IPR006139">
    <property type="entry name" value="D-isomer_2_OHA_DH_cat_dom"/>
</dbReference>
<dbReference type="Gene3D" id="3.40.50.720">
    <property type="entry name" value="NAD(P)-binding Rossmann-like Domain"/>
    <property type="match status" value="2"/>
</dbReference>
<evidence type="ECO:0000313" key="8">
    <source>
        <dbReference type="Proteomes" id="UP001233360"/>
    </source>
</evidence>
<evidence type="ECO:0000256" key="3">
    <source>
        <dbReference type="ARBA" id="ARBA00023027"/>
    </source>
</evidence>
<feature type="domain" description="D-isomer specific 2-hydroxyacid dehydrogenase catalytic" evidence="5">
    <location>
        <begin position="22"/>
        <end position="316"/>
    </location>
</feature>
<organism evidence="7 8">
    <name type="scientific">Acinetobacter baylyi</name>
    <dbReference type="NCBI Taxonomy" id="202950"/>
    <lineage>
        <taxon>Bacteria</taxon>
        <taxon>Pseudomonadati</taxon>
        <taxon>Pseudomonadota</taxon>
        <taxon>Gammaproteobacteria</taxon>
        <taxon>Moraxellales</taxon>
        <taxon>Moraxellaceae</taxon>
        <taxon>Acinetobacter</taxon>
    </lineage>
</organism>
<dbReference type="Pfam" id="PF00389">
    <property type="entry name" value="2-Hacid_dh"/>
    <property type="match status" value="1"/>
</dbReference>
<dbReference type="EC" id="1.1.1.29" evidence="7"/>
<dbReference type="InterPro" id="IPR050418">
    <property type="entry name" value="D-iso_2-hydroxyacid_DH_PdxB"/>
</dbReference>
<feature type="domain" description="D-isomer specific 2-hydroxyacid dehydrogenase NAD-binding" evidence="6">
    <location>
        <begin position="110"/>
        <end position="288"/>
    </location>
</feature>
<evidence type="ECO:0000256" key="1">
    <source>
        <dbReference type="ARBA" id="ARBA00005854"/>
    </source>
</evidence>
<comment type="similarity">
    <text evidence="1 4">Belongs to the D-isomer specific 2-hydroxyacid dehydrogenase family.</text>
</comment>
<dbReference type="RefSeq" id="WP_307003343.1">
    <property type="nucleotide sequence ID" value="NZ_JAUTBK010000002.1"/>
</dbReference>
<accession>A0ABU0UW83</accession>
<protein>
    <submittedName>
        <fullName evidence="7">Glycerate dehydrogenase</fullName>
        <ecNumber evidence="7">1.1.1.29</ecNumber>
    </submittedName>
</protein>
<dbReference type="SUPFAM" id="SSF52283">
    <property type="entry name" value="Formate/glycerate dehydrogenase catalytic domain-like"/>
    <property type="match status" value="1"/>
</dbReference>
<evidence type="ECO:0000313" key="7">
    <source>
        <dbReference type="EMBL" id="MDQ1208835.1"/>
    </source>
</evidence>
<dbReference type="InterPro" id="IPR006140">
    <property type="entry name" value="D-isomer_DH_NAD-bd"/>
</dbReference>
<dbReference type="GO" id="GO:0008465">
    <property type="term" value="F:hydroxypyruvate reductase (NADH) activity"/>
    <property type="evidence" value="ECO:0007669"/>
    <property type="project" value="UniProtKB-EC"/>
</dbReference>
<dbReference type="PANTHER" id="PTHR43761:SF1">
    <property type="entry name" value="D-ISOMER SPECIFIC 2-HYDROXYACID DEHYDROGENASE CATALYTIC DOMAIN-CONTAINING PROTEIN-RELATED"/>
    <property type="match status" value="1"/>
</dbReference>
<evidence type="ECO:0000259" key="5">
    <source>
        <dbReference type="Pfam" id="PF00389"/>
    </source>
</evidence>
<sequence>MSLNAAFLDYGSLDMNDLDFSPLQACFNDLQLYSASTSDQVIPRLKDVQVAITNKVVINAEALTQLPKLKLILVSATGTNNVDLRAAKAQGIVVCNCQGYGTASVAQHTLTLMLALATSLLRYDHAVEQGRWQQASQFCFLDYPIIELSEKTLGIVGYGELGKEVARLAQAFGMKILIANLPQRPKHEDRLELDDLLPQVDFLSLHCPLTEHTQHLIDAHAFALMKPSAFLINCARGGIVHEQALLDALKQGRIAGAATDVLSIEPPKHGNPLLDEKLPNLIITPHSAWGSVQSRQRMVEQLAENAKAFSRGNIIRQVNA</sequence>